<name>A0AAN6VFT2_9PEZI</name>
<gene>
    <name evidence="5" type="ORF">C8A00DRAFT_18000</name>
</gene>
<evidence type="ECO:0000313" key="6">
    <source>
        <dbReference type="Proteomes" id="UP001302745"/>
    </source>
</evidence>
<keyword evidence="6" id="KW-1185">Reference proteome</keyword>
<dbReference type="InterPro" id="IPR036440">
    <property type="entry name" value="Peptidase_C15-like_sf"/>
</dbReference>
<reference evidence="5" key="2">
    <citation type="submission" date="2023-05" db="EMBL/GenBank/DDBJ databases">
        <authorList>
            <consortium name="Lawrence Berkeley National Laboratory"/>
            <person name="Steindorff A."/>
            <person name="Hensen N."/>
            <person name="Bonometti L."/>
            <person name="Westerberg I."/>
            <person name="Brannstrom I.O."/>
            <person name="Guillou S."/>
            <person name="Cros-Aarteil S."/>
            <person name="Calhoun S."/>
            <person name="Haridas S."/>
            <person name="Kuo A."/>
            <person name="Mondo S."/>
            <person name="Pangilinan J."/>
            <person name="Riley R."/>
            <person name="Labutti K."/>
            <person name="Andreopoulos B."/>
            <person name="Lipzen A."/>
            <person name="Chen C."/>
            <person name="Yanf M."/>
            <person name="Daum C."/>
            <person name="Ng V."/>
            <person name="Clum A."/>
            <person name="Ohm R."/>
            <person name="Martin F."/>
            <person name="Silar P."/>
            <person name="Natvig D."/>
            <person name="Lalanne C."/>
            <person name="Gautier V."/>
            <person name="Ament-Velasquez S.L."/>
            <person name="Kruys A."/>
            <person name="Hutchinson M.I."/>
            <person name="Powell A.J."/>
            <person name="Barry K."/>
            <person name="Miller A.N."/>
            <person name="Grigoriev I.V."/>
            <person name="Debuchy R."/>
            <person name="Gladieux P."/>
            <person name="Thoren M.H."/>
            <person name="Johannesson H."/>
        </authorList>
    </citation>
    <scope>NUCLEOTIDE SEQUENCE</scope>
    <source>
        <strain evidence="5">CBS 538.74</strain>
    </source>
</reference>
<comment type="caution">
    <text evidence="5">The sequence shown here is derived from an EMBL/GenBank/DDBJ whole genome shotgun (WGS) entry which is preliminary data.</text>
</comment>
<dbReference type="InterPro" id="IPR016125">
    <property type="entry name" value="Peptidase_C15-like"/>
</dbReference>
<comment type="similarity">
    <text evidence="1">Belongs to the peptidase C15 family.</text>
</comment>
<dbReference type="Gene3D" id="3.40.630.20">
    <property type="entry name" value="Peptidase C15, pyroglutamyl peptidase I-like"/>
    <property type="match status" value="1"/>
</dbReference>
<dbReference type="SUPFAM" id="SSF53182">
    <property type="entry name" value="Pyrrolidone carboxyl peptidase (pyroglutamate aminopeptidase)"/>
    <property type="match status" value="1"/>
</dbReference>
<protein>
    <submittedName>
        <fullName evidence="5">Uncharacterized protein</fullName>
    </submittedName>
</protein>
<evidence type="ECO:0000256" key="1">
    <source>
        <dbReference type="ARBA" id="ARBA00006641"/>
    </source>
</evidence>
<keyword evidence="4" id="KW-0788">Thiol protease</keyword>
<evidence type="ECO:0000256" key="3">
    <source>
        <dbReference type="ARBA" id="ARBA00022801"/>
    </source>
</evidence>
<evidence type="ECO:0000313" key="5">
    <source>
        <dbReference type="EMBL" id="KAK4150479.1"/>
    </source>
</evidence>
<keyword evidence="2" id="KW-0645">Protease</keyword>
<dbReference type="EMBL" id="MU857069">
    <property type="protein sequence ID" value="KAK4150479.1"/>
    <property type="molecule type" value="Genomic_DNA"/>
</dbReference>
<dbReference type="AlphaFoldDB" id="A0AAN6VFT2"/>
<keyword evidence="3" id="KW-0378">Hydrolase</keyword>
<accession>A0AAN6VFT2</accession>
<dbReference type="GO" id="GO:0006508">
    <property type="term" value="P:proteolysis"/>
    <property type="evidence" value="ECO:0007669"/>
    <property type="project" value="UniProtKB-KW"/>
</dbReference>
<dbReference type="PANTHER" id="PTHR23402:SF1">
    <property type="entry name" value="PYROGLUTAMYL-PEPTIDASE I"/>
    <property type="match status" value="1"/>
</dbReference>
<proteinExistence type="inferred from homology"/>
<evidence type="ECO:0000256" key="4">
    <source>
        <dbReference type="ARBA" id="ARBA00022807"/>
    </source>
</evidence>
<dbReference type="Proteomes" id="UP001302745">
    <property type="component" value="Unassembled WGS sequence"/>
</dbReference>
<dbReference type="PANTHER" id="PTHR23402">
    <property type="entry name" value="PROTEASE FAMILY C15 PYROGLUTAMYL-PEPTIDASE I-RELATED"/>
    <property type="match status" value="1"/>
</dbReference>
<evidence type="ECO:0000256" key="2">
    <source>
        <dbReference type="ARBA" id="ARBA00022670"/>
    </source>
</evidence>
<sequence length="245" mass="28246">MPSKDYLNVAVTGNPPFMKYNFNTSQLVRDALPNVIERAGKKNIRILKYYRDTLDTYTDVRFVSNDIWSGKRSRFLPAPQPGEREEHVDVDFILHLGMIALGWNPDQFRFETIARRDGYKLPGDDGKQVDSDYSKSLGLPEVLSTSLDVEAAWRMVKQDHPHVTSCVSDDAGLYFCEFRLYSSLAEPYVTKEFGNKKGWVVFEHLPQLHTRDEIDLARDITVSFINWPRRPSHLHWELGGATNCY</sequence>
<reference evidence="5" key="1">
    <citation type="journal article" date="2023" name="Mol. Phylogenet. Evol.">
        <title>Genome-scale phylogeny and comparative genomics of the fungal order Sordariales.</title>
        <authorList>
            <person name="Hensen N."/>
            <person name="Bonometti L."/>
            <person name="Westerberg I."/>
            <person name="Brannstrom I.O."/>
            <person name="Guillou S."/>
            <person name="Cros-Aarteil S."/>
            <person name="Calhoun S."/>
            <person name="Haridas S."/>
            <person name="Kuo A."/>
            <person name="Mondo S."/>
            <person name="Pangilinan J."/>
            <person name="Riley R."/>
            <person name="LaButti K."/>
            <person name="Andreopoulos B."/>
            <person name="Lipzen A."/>
            <person name="Chen C."/>
            <person name="Yan M."/>
            <person name="Daum C."/>
            <person name="Ng V."/>
            <person name="Clum A."/>
            <person name="Steindorff A."/>
            <person name="Ohm R.A."/>
            <person name="Martin F."/>
            <person name="Silar P."/>
            <person name="Natvig D.O."/>
            <person name="Lalanne C."/>
            <person name="Gautier V."/>
            <person name="Ament-Velasquez S.L."/>
            <person name="Kruys A."/>
            <person name="Hutchinson M.I."/>
            <person name="Powell A.J."/>
            <person name="Barry K."/>
            <person name="Miller A.N."/>
            <person name="Grigoriev I.V."/>
            <person name="Debuchy R."/>
            <person name="Gladieux P."/>
            <person name="Hiltunen Thoren M."/>
            <person name="Johannesson H."/>
        </authorList>
    </citation>
    <scope>NUCLEOTIDE SEQUENCE</scope>
    <source>
        <strain evidence="5">CBS 538.74</strain>
    </source>
</reference>
<dbReference type="GO" id="GO:0008234">
    <property type="term" value="F:cysteine-type peptidase activity"/>
    <property type="evidence" value="ECO:0007669"/>
    <property type="project" value="UniProtKB-KW"/>
</dbReference>
<organism evidence="5 6">
    <name type="scientific">Chaetomidium leptoderma</name>
    <dbReference type="NCBI Taxonomy" id="669021"/>
    <lineage>
        <taxon>Eukaryota</taxon>
        <taxon>Fungi</taxon>
        <taxon>Dikarya</taxon>
        <taxon>Ascomycota</taxon>
        <taxon>Pezizomycotina</taxon>
        <taxon>Sordariomycetes</taxon>
        <taxon>Sordariomycetidae</taxon>
        <taxon>Sordariales</taxon>
        <taxon>Chaetomiaceae</taxon>
        <taxon>Chaetomidium</taxon>
    </lineage>
</organism>